<dbReference type="Pfam" id="PF02366">
    <property type="entry name" value="PMT"/>
    <property type="match status" value="1"/>
</dbReference>
<protein>
    <submittedName>
        <fullName evidence="10">Phospholipid carrier-dependent glycosyltransferase</fullName>
    </submittedName>
</protein>
<evidence type="ECO:0000256" key="7">
    <source>
        <dbReference type="ARBA" id="ARBA00023136"/>
    </source>
</evidence>
<keyword evidence="4" id="KW-0808">Transferase</keyword>
<accession>A0ABU5VLQ9</accession>
<feature type="domain" description="ArnT-like N-terminal" evidence="9">
    <location>
        <begin position="31"/>
        <end position="237"/>
    </location>
</feature>
<dbReference type="PANTHER" id="PTHR33908:SF3">
    <property type="entry name" value="UNDECAPRENYL PHOSPHATE-ALPHA-4-AMINO-4-DEOXY-L-ARABINOSE ARABINOSYL TRANSFERASE"/>
    <property type="match status" value="1"/>
</dbReference>
<organism evidence="10 11">
    <name type="scientific">Pseudomonas machongensis</name>
    <dbReference type="NCBI Taxonomy" id="3110229"/>
    <lineage>
        <taxon>Bacteria</taxon>
        <taxon>Pseudomonadati</taxon>
        <taxon>Pseudomonadota</taxon>
        <taxon>Gammaproteobacteria</taxon>
        <taxon>Pseudomonadales</taxon>
        <taxon>Pseudomonadaceae</taxon>
        <taxon>Pseudomonas</taxon>
    </lineage>
</organism>
<evidence type="ECO:0000256" key="4">
    <source>
        <dbReference type="ARBA" id="ARBA00022679"/>
    </source>
</evidence>
<evidence type="ECO:0000256" key="2">
    <source>
        <dbReference type="ARBA" id="ARBA00022475"/>
    </source>
</evidence>
<comment type="subcellular location">
    <subcellularLocation>
        <location evidence="1">Cell membrane</location>
        <topology evidence="1">Multi-pass membrane protein</topology>
    </subcellularLocation>
</comment>
<evidence type="ECO:0000256" key="8">
    <source>
        <dbReference type="SAM" id="Phobius"/>
    </source>
</evidence>
<evidence type="ECO:0000256" key="5">
    <source>
        <dbReference type="ARBA" id="ARBA00022692"/>
    </source>
</evidence>
<feature type="transmembrane region" description="Helical" evidence="8">
    <location>
        <begin position="294"/>
        <end position="312"/>
    </location>
</feature>
<keyword evidence="2" id="KW-1003">Cell membrane</keyword>
<name>A0ABU5VLQ9_9PSED</name>
<dbReference type="InterPro" id="IPR050297">
    <property type="entry name" value="LipidA_mod_glycosyltrf_83"/>
</dbReference>
<feature type="transmembrane region" description="Helical" evidence="8">
    <location>
        <begin position="349"/>
        <end position="369"/>
    </location>
</feature>
<feature type="transmembrane region" description="Helical" evidence="8">
    <location>
        <begin position="9"/>
        <end position="31"/>
    </location>
</feature>
<keyword evidence="11" id="KW-1185">Reference proteome</keyword>
<dbReference type="InterPro" id="IPR003342">
    <property type="entry name" value="ArnT-like_N"/>
</dbReference>
<keyword evidence="3" id="KW-0328">Glycosyltransferase</keyword>
<feature type="transmembrane region" description="Helical" evidence="8">
    <location>
        <begin position="267"/>
        <end position="287"/>
    </location>
</feature>
<feature type="transmembrane region" description="Helical" evidence="8">
    <location>
        <begin position="112"/>
        <end position="136"/>
    </location>
</feature>
<feature type="transmembrane region" description="Helical" evidence="8">
    <location>
        <begin position="175"/>
        <end position="196"/>
    </location>
</feature>
<dbReference type="Proteomes" id="UP001302573">
    <property type="component" value="Unassembled WGS sequence"/>
</dbReference>
<evidence type="ECO:0000256" key="1">
    <source>
        <dbReference type="ARBA" id="ARBA00004651"/>
    </source>
</evidence>
<dbReference type="EMBL" id="JAYFUI010000187">
    <property type="protein sequence ID" value="MEA5673733.1"/>
    <property type="molecule type" value="Genomic_DNA"/>
</dbReference>
<evidence type="ECO:0000313" key="11">
    <source>
        <dbReference type="Proteomes" id="UP001302573"/>
    </source>
</evidence>
<feature type="transmembrane region" description="Helical" evidence="8">
    <location>
        <begin position="208"/>
        <end position="225"/>
    </location>
</feature>
<proteinExistence type="predicted"/>
<evidence type="ECO:0000313" key="10">
    <source>
        <dbReference type="EMBL" id="MEA5673733.1"/>
    </source>
</evidence>
<dbReference type="PANTHER" id="PTHR33908">
    <property type="entry name" value="MANNOSYLTRANSFERASE YKCB-RELATED"/>
    <property type="match status" value="1"/>
</dbReference>
<feature type="transmembrane region" description="Helical" evidence="8">
    <location>
        <begin position="85"/>
        <end position="105"/>
    </location>
</feature>
<evidence type="ECO:0000256" key="6">
    <source>
        <dbReference type="ARBA" id="ARBA00022989"/>
    </source>
</evidence>
<keyword evidence="6 8" id="KW-1133">Transmembrane helix</keyword>
<reference evidence="10 11" key="1">
    <citation type="submission" date="2023-12" db="EMBL/GenBank/DDBJ databases">
        <title>Pseudomonas machongensis sp. nov., isolated from wilted pepper plants (Capsicum annuum).</title>
        <authorList>
            <person name="Qiu M."/>
            <person name="Li Y."/>
            <person name="Liu Q."/>
            <person name="Zhang X."/>
            <person name="Huang Y."/>
            <person name="Guo R."/>
            <person name="Hu M."/>
            <person name="Zhou J."/>
            <person name="Zhou X."/>
        </authorList>
    </citation>
    <scope>NUCLEOTIDE SEQUENCE [LARGE SCALE GENOMIC DNA]</scope>
    <source>
        <strain evidence="10 11">MH2</strain>
    </source>
</reference>
<sequence length="477" mass="53179">MIARLRVPLLWGVLITVLALRLVGLGAYPLMDTSEARYGEMARKMLELGDWITPMFTYELPFWGKPPLSFWTQAASMQWLGVNEFALRLPAWVIQVFSCLLIIHVARRERSLAVGVLASIIYSSCSLGLVASGVVLTDPTLGFGLLLAYVGFWRAMARNEIGAARLGFAGLGLGLLAKGPLVLVLFAVPALAWVAFQQQWRQLARLPWLSGLLILLVLALPWYVLAEIKTPGFLDYFLVGEHWKRYVISEWSGDLYGNAHAKPLGTIWLYLLGALFPWSLLLPVLYLRRRSAPVDAFGLFLWFWALTTPVFFSLAGNILWTYVLPALPAWALLLADSLIRDRGIAERPIIATALALPVLGLFLIVLGNLDQRPQNQREIVLAWQRASLMQPAPLFYLGRRSYSAEFYSAGQVHHAKSVLQLPTDSVFYLTRRLRDLTSPLPPSLDCHPVAQANASELLRCQAILLAVSSHAPRNTTQ</sequence>
<keyword evidence="5 8" id="KW-0812">Transmembrane</keyword>
<keyword evidence="7 8" id="KW-0472">Membrane</keyword>
<evidence type="ECO:0000259" key="9">
    <source>
        <dbReference type="Pfam" id="PF02366"/>
    </source>
</evidence>
<dbReference type="RefSeq" id="WP_323454180.1">
    <property type="nucleotide sequence ID" value="NZ_JAYFUI010000187.1"/>
</dbReference>
<comment type="caution">
    <text evidence="10">The sequence shown here is derived from an EMBL/GenBank/DDBJ whole genome shotgun (WGS) entry which is preliminary data.</text>
</comment>
<gene>
    <name evidence="10" type="ORF">VA602_20660</name>
</gene>
<evidence type="ECO:0000256" key="3">
    <source>
        <dbReference type="ARBA" id="ARBA00022676"/>
    </source>
</evidence>